<dbReference type="InterPro" id="IPR023214">
    <property type="entry name" value="HAD_sf"/>
</dbReference>
<organism evidence="1 2">
    <name type="scientific">Actinorhabdospora filicis</name>
    <dbReference type="NCBI Taxonomy" id="1785913"/>
    <lineage>
        <taxon>Bacteria</taxon>
        <taxon>Bacillati</taxon>
        <taxon>Actinomycetota</taxon>
        <taxon>Actinomycetes</taxon>
        <taxon>Micromonosporales</taxon>
        <taxon>Micromonosporaceae</taxon>
        <taxon>Actinorhabdospora</taxon>
    </lineage>
</organism>
<accession>A0A9W6SS81</accession>
<evidence type="ECO:0000313" key="1">
    <source>
        <dbReference type="EMBL" id="GLZ79796.1"/>
    </source>
</evidence>
<protein>
    <submittedName>
        <fullName evidence="1">Nonspecific acid phosphatase</fullName>
    </submittedName>
</protein>
<dbReference type="EMBL" id="BSTX01000003">
    <property type="protein sequence ID" value="GLZ79796.1"/>
    <property type="molecule type" value="Genomic_DNA"/>
</dbReference>
<dbReference type="Proteomes" id="UP001165079">
    <property type="component" value="Unassembled WGS sequence"/>
</dbReference>
<sequence length="296" mass="32552">MSKGWRHGTAWLAVTGFVTRVATAGSRDFVPPEERIAVLDDDGTLWTERPVSMRHDFILRRLVERAKRDQALRGRLPWRASAEVDLAKASAYLAEAVASFDEQDAESYAEQVAWFLAAEAHPELRVPYAHAAYLPMASLIEYLEAHAFTVYVLTAGDRDFARPAAARLYGVPPERVIGDAAGLRYRDDGATIAHEEYAGGAEAAARPAVFWSRVGRRPILAIGNSNADIPLLRFAGGQSTGGQSGRPVLRMLVVHDDAEREYAYTDGAEDALAHANTEGWTQISMREDWSAVFGRP</sequence>
<dbReference type="AlphaFoldDB" id="A0A9W6SS81"/>
<evidence type="ECO:0000313" key="2">
    <source>
        <dbReference type="Proteomes" id="UP001165079"/>
    </source>
</evidence>
<dbReference type="Gene3D" id="3.40.50.1000">
    <property type="entry name" value="HAD superfamily/HAD-like"/>
    <property type="match status" value="1"/>
</dbReference>
<dbReference type="SUPFAM" id="SSF56784">
    <property type="entry name" value="HAD-like"/>
    <property type="match status" value="1"/>
</dbReference>
<keyword evidence="2" id="KW-1185">Reference proteome</keyword>
<reference evidence="1" key="1">
    <citation type="submission" date="2023-03" db="EMBL/GenBank/DDBJ databases">
        <title>Actinorhabdospora filicis NBRC 111898.</title>
        <authorList>
            <person name="Ichikawa N."/>
            <person name="Sato H."/>
            <person name="Tonouchi N."/>
        </authorList>
    </citation>
    <scope>NUCLEOTIDE SEQUENCE</scope>
    <source>
        <strain evidence="1">NBRC 111898</strain>
    </source>
</reference>
<dbReference type="InterPro" id="IPR036412">
    <property type="entry name" value="HAD-like_sf"/>
</dbReference>
<dbReference type="Pfam" id="PF12710">
    <property type="entry name" value="HAD"/>
    <property type="match status" value="1"/>
</dbReference>
<gene>
    <name evidence="1" type="ORF">Afil01_46030</name>
</gene>
<proteinExistence type="predicted"/>
<name>A0A9W6SS81_9ACTN</name>
<comment type="caution">
    <text evidence="1">The sequence shown here is derived from an EMBL/GenBank/DDBJ whole genome shotgun (WGS) entry which is preliminary data.</text>
</comment>